<sequence length="85" mass="8971">MKSKTFLTLAICAVAASLFAGCSTQKTRSGRNNSVLGGLFVYNSGSYQPVGPNTIDIDGTKYLGRVNPSGTQVSAVWGLVTFTDY</sequence>
<name>A0A556QSR2_9BACT</name>
<dbReference type="EMBL" id="VMBG01000001">
    <property type="protein sequence ID" value="TSJ79678.1"/>
    <property type="molecule type" value="Genomic_DNA"/>
</dbReference>
<dbReference type="Proteomes" id="UP000315648">
    <property type="component" value="Unassembled WGS sequence"/>
</dbReference>
<gene>
    <name evidence="2" type="ORF">FPL22_10435</name>
</gene>
<dbReference type="AlphaFoldDB" id="A0A556QSR2"/>
<comment type="caution">
    <text evidence="2">The sequence shown here is derived from an EMBL/GenBank/DDBJ whole genome shotgun (WGS) entry which is preliminary data.</text>
</comment>
<feature type="chain" id="PRO_5021974245" evidence="1">
    <location>
        <begin position="21"/>
        <end position="85"/>
    </location>
</feature>
<dbReference type="OrthoDB" id="199366at2"/>
<keyword evidence="3" id="KW-1185">Reference proteome</keyword>
<reference evidence="2 3" key="1">
    <citation type="submission" date="2019-07" db="EMBL/GenBank/DDBJ databases">
        <title>Description of 53C-WASEF.</title>
        <authorList>
            <person name="Pitt A."/>
            <person name="Hahn M.W."/>
        </authorList>
    </citation>
    <scope>NUCLEOTIDE SEQUENCE [LARGE SCALE GENOMIC DNA]</scope>
    <source>
        <strain evidence="2 3">53C-WASEF</strain>
    </source>
</reference>
<evidence type="ECO:0000256" key="1">
    <source>
        <dbReference type="SAM" id="SignalP"/>
    </source>
</evidence>
<evidence type="ECO:0000313" key="2">
    <source>
        <dbReference type="EMBL" id="TSJ79678.1"/>
    </source>
</evidence>
<dbReference type="RefSeq" id="WP_144230219.1">
    <property type="nucleotide sequence ID" value="NZ_CBCRVV010000012.1"/>
</dbReference>
<organism evidence="2 3">
    <name type="scientific">Rariglobus hedericola</name>
    <dbReference type="NCBI Taxonomy" id="2597822"/>
    <lineage>
        <taxon>Bacteria</taxon>
        <taxon>Pseudomonadati</taxon>
        <taxon>Verrucomicrobiota</taxon>
        <taxon>Opitutia</taxon>
        <taxon>Opitutales</taxon>
        <taxon>Opitutaceae</taxon>
        <taxon>Rariglobus</taxon>
    </lineage>
</organism>
<evidence type="ECO:0000313" key="3">
    <source>
        <dbReference type="Proteomes" id="UP000315648"/>
    </source>
</evidence>
<keyword evidence="1" id="KW-0732">Signal</keyword>
<accession>A0A556QSR2</accession>
<dbReference type="PROSITE" id="PS51257">
    <property type="entry name" value="PROKAR_LIPOPROTEIN"/>
    <property type="match status" value="1"/>
</dbReference>
<protein>
    <submittedName>
        <fullName evidence="2">Uncharacterized protein</fullName>
    </submittedName>
</protein>
<proteinExistence type="predicted"/>
<feature type="signal peptide" evidence="1">
    <location>
        <begin position="1"/>
        <end position="20"/>
    </location>
</feature>